<name>A0A2A6BRX7_PRIPA</name>
<evidence type="ECO:0000313" key="2">
    <source>
        <dbReference type="Proteomes" id="UP000005239"/>
    </source>
</evidence>
<proteinExistence type="predicted"/>
<gene>
    <name evidence="1" type="primary">WBGene00284205</name>
</gene>
<protein>
    <submittedName>
        <fullName evidence="1">Uncharacterized protein</fullName>
    </submittedName>
</protein>
<accession>A0A2A6BRX7</accession>
<accession>A0A8R1Z2V7</accession>
<dbReference type="Proteomes" id="UP000005239">
    <property type="component" value="Unassembled WGS sequence"/>
</dbReference>
<evidence type="ECO:0000313" key="1">
    <source>
        <dbReference type="EnsemblMetazoa" id="PPA45836.1"/>
    </source>
</evidence>
<reference evidence="1" key="2">
    <citation type="submission" date="2022-06" db="UniProtKB">
        <authorList>
            <consortium name="EnsemblMetazoa"/>
        </authorList>
    </citation>
    <scope>IDENTIFICATION</scope>
    <source>
        <strain evidence="1">PS312</strain>
    </source>
</reference>
<organism evidence="1 2">
    <name type="scientific">Pristionchus pacificus</name>
    <name type="common">Parasitic nematode worm</name>
    <dbReference type="NCBI Taxonomy" id="54126"/>
    <lineage>
        <taxon>Eukaryota</taxon>
        <taxon>Metazoa</taxon>
        <taxon>Ecdysozoa</taxon>
        <taxon>Nematoda</taxon>
        <taxon>Chromadorea</taxon>
        <taxon>Rhabditida</taxon>
        <taxon>Rhabditina</taxon>
        <taxon>Diplogasteromorpha</taxon>
        <taxon>Diplogasteroidea</taxon>
        <taxon>Neodiplogasteridae</taxon>
        <taxon>Pristionchus</taxon>
    </lineage>
</organism>
<sequence length="235" mass="26904">MSTLWSYPLAAQLSIAHLFIALISNAQVRPAAQMSPANLSSTQSTTSTDIRLWSTLSHLYDYHQYHTDRYKTGIVLHTFSHALPIIGNLSEQRSIEQLNLQLNAHEAFERVLVRTLINRKYPHLVNYTASRIYGPDQATLETAMSARSPLKRHSCLPEHQRIQQRVGMAWQEMELLISRALLPLGPSGRVIYRVIQSLRVAMSHYEQQKKIEYRFIATLVVANNGNGWKKKIQED</sequence>
<dbReference type="AlphaFoldDB" id="A0A2A6BRX7"/>
<dbReference type="EnsemblMetazoa" id="PPA45836.1">
    <property type="protein sequence ID" value="PPA45836.1"/>
    <property type="gene ID" value="WBGene00284205"/>
</dbReference>
<reference evidence="2" key="1">
    <citation type="journal article" date="2008" name="Nat. Genet.">
        <title>The Pristionchus pacificus genome provides a unique perspective on nematode lifestyle and parasitism.</title>
        <authorList>
            <person name="Dieterich C."/>
            <person name="Clifton S.W."/>
            <person name="Schuster L.N."/>
            <person name="Chinwalla A."/>
            <person name="Delehaunty K."/>
            <person name="Dinkelacker I."/>
            <person name="Fulton L."/>
            <person name="Fulton R."/>
            <person name="Godfrey J."/>
            <person name="Minx P."/>
            <person name="Mitreva M."/>
            <person name="Roeseler W."/>
            <person name="Tian H."/>
            <person name="Witte H."/>
            <person name="Yang S.P."/>
            <person name="Wilson R.K."/>
            <person name="Sommer R.J."/>
        </authorList>
    </citation>
    <scope>NUCLEOTIDE SEQUENCE [LARGE SCALE GENOMIC DNA]</scope>
    <source>
        <strain evidence="2">PS312</strain>
    </source>
</reference>
<keyword evidence="2" id="KW-1185">Reference proteome</keyword>